<evidence type="ECO:0000259" key="1">
    <source>
        <dbReference type="Pfam" id="PF12680"/>
    </source>
</evidence>
<evidence type="ECO:0000313" key="3">
    <source>
        <dbReference type="Proteomes" id="UP001256588"/>
    </source>
</evidence>
<dbReference type="InterPro" id="IPR032710">
    <property type="entry name" value="NTF2-like_dom_sf"/>
</dbReference>
<protein>
    <recommendedName>
        <fullName evidence="1">SnoaL-like domain-containing protein</fullName>
    </recommendedName>
</protein>
<dbReference type="Proteomes" id="UP001256588">
    <property type="component" value="Unassembled WGS sequence"/>
</dbReference>
<dbReference type="EMBL" id="JAVDWO010000016">
    <property type="protein sequence ID" value="MDR7194564.1"/>
    <property type="molecule type" value="Genomic_DNA"/>
</dbReference>
<dbReference type="SUPFAM" id="SSF54427">
    <property type="entry name" value="NTF2-like"/>
    <property type="match status" value="1"/>
</dbReference>
<dbReference type="Gene3D" id="3.10.450.50">
    <property type="match status" value="1"/>
</dbReference>
<accession>A0ABU1Y0L5</accession>
<feature type="domain" description="SnoaL-like" evidence="1">
    <location>
        <begin position="9"/>
        <end position="102"/>
    </location>
</feature>
<dbReference type="RefSeq" id="WP_310238024.1">
    <property type="nucleotide sequence ID" value="NZ_JAVDWO010000016.1"/>
</dbReference>
<sequence>MQLPDTIASFFAIGNGADPTGLRDCFTADAVVHDERQTHTGIAAIEAWLAAARAASAWQAEPFEIAGDAGHPVVQVHLTGSFPGSPVTLAYRFAMVDGRIAELEIR</sequence>
<dbReference type="InterPro" id="IPR037401">
    <property type="entry name" value="SnoaL-like"/>
</dbReference>
<organism evidence="2 3">
    <name type="scientific">Luteimonas terrae</name>
    <dbReference type="NCBI Taxonomy" id="1530191"/>
    <lineage>
        <taxon>Bacteria</taxon>
        <taxon>Pseudomonadati</taxon>
        <taxon>Pseudomonadota</taxon>
        <taxon>Gammaproteobacteria</taxon>
        <taxon>Lysobacterales</taxon>
        <taxon>Lysobacteraceae</taxon>
        <taxon>Luteimonas</taxon>
    </lineage>
</organism>
<name>A0ABU1Y0L5_9GAMM</name>
<gene>
    <name evidence="2" type="ORF">J2W68_003312</name>
</gene>
<keyword evidence="3" id="KW-1185">Reference proteome</keyword>
<reference evidence="2 3" key="1">
    <citation type="submission" date="2023-07" db="EMBL/GenBank/DDBJ databases">
        <title>Sorghum-associated microbial communities from plants grown in Nebraska, USA.</title>
        <authorList>
            <person name="Schachtman D."/>
        </authorList>
    </citation>
    <scope>NUCLEOTIDE SEQUENCE [LARGE SCALE GENOMIC DNA]</scope>
    <source>
        <strain evidence="2 3">4099</strain>
    </source>
</reference>
<proteinExistence type="predicted"/>
<comment type="caution">
    <text evidence="2">The sequence shown here is derived from an EMBL/GenBank/DDBJ whole genome shotgun (WGS) entry which is preliminary data.</text>
</comment>
<evidence type="ECO:0000313" key="2">
    <source>
        <dbReference type="EMBL" id="MDR7194564.1"/>
    </source>
</evidence>
<dbReference type="Pfam" id="PF12680">
    <property type="entry name" value="SnoaL_2"/>
    <property type="match status" value="1"/>
</dbReference>